<accession>A0A1H1VKN6</accession>
<name>A0A1H1VKN6_9ACTN</name>
<dbReference type="EMBL" id="LT629758">
    <property type="protein sequence ID" value="SDS85235.1"/>
    <property type="molecule type" value="Genomic_DNA"/>
</dbReference>
<proteinExistence type="predicted"/>
<keyword evidence="2" id="KW-1185">Reference proteome</keyword>
<dbReference type="AlphaFoldDB" id="A0A1H1VKN6"/>
<evidence type="ECO:0000313" key="2">
    <source>
        <dbReference type="Proteomes" id="UP000198688"/>
    </source>
</evidence>
<organism evidence="1 2">
    <name type="scientific">Actinoplanes derwentensis</name>
    <dbReference type="NCBI Taxonomy" id="113562"/>
    <lineage>
        <taxon>Bacteria</taxon>
        <taxon>Bacillati</taxon>
        <taxon>Actinomycetota</taxon>
        <taxon>Actinomycetes</taxon>
        <taxon>Micromonosporales</taxon>
        <taxon>Micromonosporaceae</taxon>
        <taxon>Actinoplanes</taxon>
    </lineage>
</organism>
<protein>
    <submittedName>
        <fullName evidence="1">Uncharacterized protein</fullName>
    </submittedName>
</protein>
<reference evidence="1 2" key="1">
    <citation type="submission" date="2016-10" db="EMBL/GenBank/DDBJ databases">
        <authorList>
            <person name="de Groot N.N."/>
        </authorList>
    </citation>
    <scope>NUCLEOTIDE SEQUENCE [LARGE SCALE GENOMIC DNA]</scope>
    <source>
        <strain evidence="1 2">DSM 43941</strain>
    </source>
</reference>
<gene>
    <name evidence="1" type="ORF">SAMN04489716_1793</name>
</gene>
<sequence length="187" mass="20445">MRAFLNDWYADVPPVAPEELDSPVPVPAALEVFYQLAARKPVIYGVHNSVYPPHELEYDEDEGGVVFAAENQGIWVKVINPEDDDPTVYDDGEPDPEPLSGVLLQFVLVEAAMSAPHTAHFEITEQQRDRFVAGLTRVPVSPASFPEQDTIIHVAPGIVAISYPSGDGYQLSIGSRHESPLLNVTNA</sequence>
<dbReference type="Proteomes" id="UP000198688">
    <property type="component" value="Chromosome I"/>
</dbReference>
<evidence type="ECO:0000313" key="1">
    <source>
        <dbReference type="EMBL" id="SDS85235.1"/>
    </source>
</evidence>